<gene>
    <name evidence="2" type="ORF">NKI27_10320</name>
</gene>
<reference evidence="2" key="1">
    <citation type="submission" date="2022-06" db="EMBL/GenBank/DDBJ databases">
        <title>Alkalimarinus sp. nov., isolated from gut of a Alitta virens.</title>
        <authorList>
            <person name="Yang A.I."/>
            <person name="Shin N.-R."/>
        </authorList>
    </citation>
    <scope>NUCLEOTIDE SEQUENCE</scope>
    <source>
        <strain evidence="2">A2M4</strain>
    </source>
</reference>
<name>A0ABY6MXG4_9ALTE</name>
<protein>
    <recommendedName>
        <fullName evidence="4">DUF2946 domain-containing protein</fullName>
    </recommendedName>
</protein>
<sequence length="129" mass="14492">MIERQAKLILHILILMMLLASSSQFAVAESFDSSNQVLAAENSSGTFNQAYHDSHLQKQSIDQNSNVSPSSINHCPDNKSLLHCGGCMLCAAVFTLMPEKIEVGSIYQSYYIDRFFFAYLDKEIRPPRI</sequence>
<proteinExistence type="predicted"/>
<evidence type="ECO:0000313" key="3">
    <source>
        <dbReference type="Proteomes" id="UP001163739"/>
    </source>
</evidence>
<feature type="chain" id="PRO_5047194482" description="DUF2946 domain-containing protein" evidence="1">
    <location>
        <begin position="29"/>
        <end position="129"/>
    </location>
</feature>
<dbReference type="Proteomes" id="UP001163739">
    <property type="component" value="Chromosome"/>
</dbReference>
<evidence type="ECO:0008006" key="4">
    <source>
        <dbReference type="Google" id="ProtNLM"/>
    </source>
</evidence>
<keyword evidence="1" id="KW-0732">Signal</keyword>
<organism evidence="2 3">
    <name type="scientific">Alkalimarinus alittae</name>
    <dbReference type="NCBI Taxonomy" id="2961619"/>
    <lineage>
        <taxon>Bacteria</taxon>
        <taxon>Pseudomonadati</taxon>
        <taxon>Pseudomonadota</taxon>
        <taxon>Gammaproteobacteria</taxon>
        <taxon>Alteromonadales</taxon>
        <taxon>Alteromonadaceae</taxon>
        <taxon>Alkalimarinus</taxon>
    </lineage>
</organism>
<evidence type="ECO:0000256" key="1">
    <source>
        <dbReference type="SAM" id="SignalP"/>
    </source>
</evidence>
<keyword evidence="3" id="KW-1185">Reference proteome</keyword>
<dbReference type="EMBL" id="CP100390">
    <property type="protein sequence ID" value="UZE94487.1"/>
    <property type="molecule type" value="Genomic_DNA"/>
</dbReference>
<feature type="signal peptide" evidence="1">
    <location>
        <begin position="1"/>
        <end position="28"/>
    </location>
</feature>
<accession>A0ABY6MXG4</accession>
<dbReference type="RefSeq" id="WP_265045979.1">
    <property type="nucleotide sequence ID" value="NZ_CP100390.1"/>
</dbReference>
<evidence type="ECO:0000313" key="2">
    <source>
        <dbReference type="EMBL" id="UZE94487.1"/>
    </source>
</evidence>